<feature type="compositionally biased region" description="Basic and acidic residues" evidence="1">
    <location>
        <begin position="69"/>
        <end position="91"/>
    </location>
</feature>
<evidence type="ECO:0000313" key="2">
    <source>
        <dbReference type="EMBL" id="CAX22560.1"/>
    </source>
</evidence>
<evidence type="ECO:0000313" key="3">
    <source>
        <dbReference type="Proteomes" id="UP000008070"/>
    </source>
</evidence>
<feature type="region of interest" description="Disordered" evidence="1">
    <location>
        <begin position="64"/>
        <end position="91"/>
    </location>
</feature>
<gene>
    <name evidence="2" type="ORF">METD_I0932</name>
</gene>
<organism evidence="2 3">
    <name type="scientific">Methylorubrum extorquens (strain DSM 6343 / CIP 106787 / DM4)</name>
    <name type="common">Methylobacterium extorquens</name>
    <dbReference type="NCBI Taxonomy" id="661410"/>
    <lineage>
        <taxon>Bacteria</taxon>
        <taxon>Pseudomonadati</taxon>
        <taxon>Pseudomonadota</taxon>
        <taxon>Alphaproteobacteria</taxon>
        <taxon>Hyphomicrobiales</taxon>
        <taxon>Methylobacteriaceae</taxon>
        <taxon>Methylorubrum</taxon>
    </lineage>
</organism>
<proteinExistence type="predicted"/>
<reference evidence="3" key="1">
    <citation type="journal article" date="2009" name="PLoS ONE">
        <title>Methylobacterium genome sequences: a reference blueprint to investigate microbial metabolism of C1 compounds from natural and industrial sources.</title>
        <authorList>
            <person name="Vuilleumier S."/>
            <person name="Chistoserdova L."/>
            <person name="Lee M.-C."/>
            <person name="Bringel F."/>
            <person name="Lajus A."/>
            <person name="Zhou Y."/>
            <person name="Gourion B."/>
            <person name="Barbe V."/>
            <person name="Chang J."/>
            <person name="Cruveiller S."/>
            <person name="Dossat C."/>
            <person name="Gillett W."/>
            <person name="Gruffaz C."/>
            <person name="Haugen E."/>
            <person name="Hourcade E."/>
            <person name="Levy R."/>
            <person name="Mangenot S."/>
            <person name="Muller E."/>
            <person name="Nadalig T."/>
            <person name="Pagni M."/>
            <person name="Penny C."/>
            <person name="Peyraud R."/>
            <person name="Robinson D.G."/>
            <person name="Roche D."/>
            <person name="Rouy Z."/>
            <person name="Saenampechek C."/>
            <person name="Salvignol G."/>
            <person name="Vallenet D."/>
            <person name="Wu Z."/>
            <person name="Marx C.J."/>
            <person name="Vorholt J.A."/>
            <person name="Olson M.V."/>
            <person name="Kaul R."/>
            <person name="Weissenbach J."/>
            <person name="Medigue C."/>
            <person name="Lidstrom M.E."/>
        </authorList>
    </citation>
    <scope>NUCLEOTIDE SEQUENCE [LARGE SCALE GENOMIC DNA]</scope>
    <source>
        <strain evidence="3">DSM 6343 / CIP 106787 / DM4</strain>
    </source>
</reference>
<name>C7CCL3_METED</name>
<dbReference type="Proteomes" id="UP000008070">
    <property type="component" value="Chromosome"/>
</dbReference>
<accession>C7CCL3</accession>
<dbReference type="HOGENOM" id="CLU_2423538_0_0_5"/>
<sequence length="91" mass="9698">MRAPLKSAARAEICAWRGSLPGCLLGERVIALLVLTAILHTLGENAAQPCRLVPSTCALDVVPAASGSRESEQGNGEWRRPKGRHSEPEGR</sequence>
<evidence type="ECO:0000256" key="1">
    <source>
        <dbReference type="SAM" id="MobiDB-lite"/>
    </source>
</evidence>
<protein>
    <submittedName>
        <fullName evidence="2">Uncharacterized protein</fullName>
    </submittedName>
</protein>
<dbReference type="AlphaFoldDB" id="C7CCL3"/>
<dbReference type="KEGG" id="mdi:METDI0932"/>
<dbReference type="EMBL" id="FP103042">
    <property type="protein sequence ID" value="CAX22560.1"/>
    <property type="molecule type" value="Genomic_DNA"/>
</dbReference>